<evidence type="ECO:0000256" key="9">
    <source>
        <dbReference type="SAM" id="Phobius"/>
    </source>
</evidence>
<dbReference type="GO" id="GO:0022857">
    <property type="term" value="F:transmembrane transporter activity"/>
    <property type="evidence" value="ECO:0007669"/>
    <property type="project" value="InterPro"/>
</dbReference>
<comment type="similarity">
    <text evidence="8">Belongs to the binding-protein-dependent transport system permease family. LivHM subfamily.</text>
</comment>
<keyword evidence="10" id="KW-0732">Signal</keyword>
<feature type="transmembrane region" description="Helical" evidence="9">
    <location>
        <begin position="473"/>
        <end position="497"/>
    </location>
</feature>
<keyword evidence="12" id="KW-1185">Reference proteome</keyword>
<dbReference type="GO" id="GO:0005886">
    <property type="term" value="C:plasma membrane"/>
    <property type="evidence" value="ECO:0007669"/>
    <property type="project" value="UniProtKB-SubCell"/>
</dbReference>
<evidence type="ECO:0000256" key="2">
    <source>
        <dbReference type="ARBA" id="ARBA00022448"/>
    </source>
</evidence>
<dbReference type="InterPro" id="IPR052157">
    <property type="entry name" value="BCAA_transport_permease"/>
</dbReference>
<keyword evidence="4 9" id="KW-0812">Transmembrane</keyword>
<evidence type="ECO:0000256" key="1">
    <source>
        <dbReference type="ARBA" id="ARBA00004651"/>
    </source>
</evidence>
<evidence type="ECO:0000256" key="6">
    <source>
        <dbReference type="ARBA" id="ARBA00022989"/>
    </source>
</evidence>
<evidence type="ECO:0000256" key="8">
    <source>
        <dbReference type="ARBA" id="ARBA00037998"/>
    </source>
</evidence>
<organism evidence="11 12">
    <name type="scientific">Pseudodesulfovibrio hydrargyri</name>
    <dbReference type="NCBI Taxonomy" id="2125990"/>
    <lineage>
        <taxon>Bacteria</taxon>
        <taxon>Pseudomonadati</taxon>
        <taxon>Thermodesulfobacteriota</taxon>
        <taxon>Desulfovibrionia</taxon>
        <taxon>Desulfovibrionales</taxon>
        <taxon>Desulfovibrionaceae</taxon>
    </lineage>
</organism>
<keyword evidence="3" id="KW-1003">Cell membrane</keyword>
<dbReference type="AlphaFoldDB" id="A0A1J5NBA7"/>
<accession>A0A1J5NBA7</accession>
<gene>
    <name evidence="11" type="primary">livH_1</name>
    <name evidence="11" type="ORF">BerOc1_00944</name>
</gene>
<evidence type="ECO:0000256" key="4">
    <source>
        <dbReference type="ARBA" id="ARBA00022692"/>
    </source>
</evidence>
<evidence type="ECO:0000256" key="10">
    <source>
        <dbReference type="SAM" id="SignalP"/>
    </source>
</evidence>
<dbReference type="InterPro" id="IPR016024">
    <property type="entry name" value="ARM-type_fold"/>
</dbReference>
<proteinExistence type="inferred from homology"/>
<reference evidence="11 12" key="1">
    <citation type="submission" date="2015-09" db="EMBL/GenBank/DDBJ databases">
        <title>Genome of Desulfovibrio dechloracetivorans BerOc1, a mercury methylating strain isolated from highly hydrocarbons and metals contaminated coastal sediments.</title>
        <authorList>
            <person name="Goni Urriza M."/>
            <person name="Gassie C."/>
            <person name="Bouchez O."/>
            <person name="Klopp C."/>
            <person name="Ranchou-Peyruse A."/>
            <person name="Remy G."/>
        </authorList>
    </citation>
    <scope>NUCLEOTIDE SEQUENCE [LARGE SCALE GENOMIC DNA]</scope>
    <source>
        <strain evidence="11 12">BerOc1</strain>
    </source>
</reference>
<dbReference type="NCBIfam" id="TIGR03409">
    <property type="entry name" value="urea_trans_UrtB"/>
    <property type="match status" value="1"/>
</dbReference>
<dbReference type="PANTHER" id="PTHR11795">
    <property type="entry name" value="BRANCHED-CHAIN AMINO ACID TRANSPORT SYSTEM PERMEASE PROTEIN LIVH"/>
    <property type="match status" value="1"/>
</dbReference>
<evidence type="ECO:0000313" key="11">
    <source>
        <dbReference type="EMBL" id="OIQ49025.1"/>
    </source>
</evidence>
<dbReference type="GO" id="GO:0006865">
    <property type="term" value="P:amino acid transport"/>
    <property type="evidence" value="ECO:0007669"/>
    <property type="project" value="UniProtKB-KW"/>
</dbReference>
<feature type="transmembrane region" description="Helical" evidence="9">
    <location>
        <begin position="386"/>
        <end position="406"/>
    </location>
</feature>
<dbReference type="CDD" id="cd06582">
    <property type="entry name" value="TM_PBP1_LivH_like"/>
    <property type="match status" value="1"/>
</dbReference>
<feature type="transmembrane region" description="Helical" evidence="9">
    <location>
        <begin position="337"/>
        <end position="359"/>
    </location>
</feature>
<keyword evidence="7 9" id="KW-0472">Membrane</keyword>
<feature type="transmembrane region" description="Helical" evidence="9">
    <location>
        <begin position="305"/>
        <end position="325"/>
    </location>
</feature>
<dbReference type="EMBL" id="LKAQ01000004">
    <property type="protein sequence ID" value="OIQ49025.1"/>
    <property type="molecule type" value="Genomic_DNA"/>
</dbReference>
<feature type="signal peptide" evidence="10">
    <location>
        <begin position="1"/>
        <end position="24"/>
    </location>
</feature>
<protein>
    <submittedName>
        <fullName evidence="11">High-affinity branched-chain amino acid transport system permease protein LivH</fullName>
    </submittedName>
</protein>
<comment type="subcellular location">
    <subcellularLocation>
        <location evidence="1">Cell membrane</location>
        <topology evidence="1">Multi-pass membrane protein</topology>
    </subcellularLocation>
</comment>
<sequence>MKRFSIVLTVLAAMLLLSAGPVRAAADYAGAVNDLAASSRSKISQAIESLQAIGNPDALAALEALQDGRLHRDGDRAVIEPESGEPYYAEDGAPFTGDLESLDTPRINNKVRRDLKPAIAAFQLTSPDREKRLLAASQLADKASPEAEDAIRTALSREKDADVKEALRVALALTTLHSPDKARRLKAIEAIGDSGNQLLMSKLTPFTEKDENGEYVEKDRDVLKAALDATTTLERKMIMVRAGRDLFYGISLGSVLLLAALGLAITFGLMGVINMAHGEMLMLGAYSTYMVQEFFLRYLPGMTGGYLIVAIPLAFMIPCAVGMLLERAVIRYLYGRPLETLLATWGISLGLIQTVRLIFGAQNVEVRNPDWLSGGFQLAEGLMITYNRLAIIIFVILVVGLVWFLLNKTPLGLQVRAVTQNRSTASAMGIYASKIDMWTFGLGSGIAGLGGLALTQVGNVGPELGQSYIVDSFLVVVLGGVGKLAGTVVGSLSLGVVNKILEPFTGAVLGKILMLALVILFIQKRPQGIFALKGRMMED</sequence>
<comment type="caution">
    <text evidence="11">The sequence shown here is derived from an EMBL/GenBank/DDBJ whole genome shotgun (WGS) entry which is preliminary data.</text>
</comment>
<feature type="chain" id="PRO_5009635628" evidence="10">
    <location>
        <begin position="25"/>
        <end position="539"/>
    </location>
</feature>
<dbReference type="InterPro" id="IPR017779">
    <property type="entry name" value="ABC_UrtB_bac"/>
</dbReference>
<dbReference type="Proteomes" id="UP000181901">
    <property type="component" value="Unassembled WGS sequence"/>
</dbReference>
<keyword evidence="6 9" id="KW-1133">Transmembrane helix</keyword>
<dbReference type="RefSeq" id="WP_071544580.1">
    <property type="nucleotide sequence ID" value="NZ_LKAQ01000004.1"/>
</dbReference>
<feature type="transmembrane region" description="Helical" evidence="9">
    <location>
        <begin position="246"/>
        <end position="273"/>
    </location>
</feature>
<dbReference type="PANTHER" id="PTHR11795:SF447">
    <property type="entry name" value="ABC TRANSPORTER PERMEASE PROTEIN"/>
    <property type="match status" value="1"/>
</dbReference>
<name>A0A1J5NBA7_9BACT</name>
<evidence type="ECO:0000256" key="7">
    <source>
        <dbReference type="ARBA" id="ARBA00023136"/>
    </source>
</evidence>
<dbReference type="InterPro" id="IPR001851">
    <property type="entry name" value="ABC_transp_permease"/>
</dbReference>
<dbReference type="SUPFAM" id="SSF48371">
    <property type="entry name" value="ARM repeat"/>
    <property type="match status" value="1"/>
</dbReference>
<feature type="transmembrane region" description="Helical" evidence="9">
    <location>
        <begin position="503"/>
        <end position="522"/>
    </location>
</feature>
<evidence type="ECO:0000256" key="5">
    <source>
        <dbReference type="ARBA" id="ARBA00022970"/>
    </source>
</evidence>
<dbReference type="OrthoDB" id="9807115at2"/>
<dbReference type="Pfam" id="PF02653">
    <property type="entry name" value="BPD_transp_2"/>
    <property type="match status" value="1"/>
</dbReference>
<keyword evidence="5" id="KW-0029">Amino-acid transport</keyword>
<evidence type="ECO:0000256" key="3">
    <source>
        <dbReference type="ARBA" id="ARBA00022475"/>
    </source>
</evidence>
<keyword evidence="2" id="KW-0813">Transport</keyword>
<evidence type="ECO:0000313" key="12">
    <source>
        <dbReference type="Proteomes" id="UP000181901"/>
    </source>
</evidence>